<dbReference type="AlphaFoldDB" id="A0A501W997"/>
<dbReference type="Proteomes" id="UP000316727">
    <property type="component" value="Unassembled WGS sequence"/>
</dbReference>
<dbReference type="OrthoDB" id="1396532at2"/>
<dbReference type="SUPFAM" id="SSF50939">
    <property type="entry name" value="Sialidases"/>
    <property type="match status" value="1"/>
</dbReference>
<organism evidence="1 2">
    <name type="scientific">Pontibacter mangrovi</name>
    <dbReference type="NCBI Taxonomy" id="2589816"/>
    <lineage>
        <taxon>Bacteria</taxon>
        <taxon>Pseudomonadati</taxon>
        <taxon>Bacteroidota</taxon>
        <taxon>Cytophagia</taxon>
        <taxon>Cytophagales</taxon>
        <taxon>Hymenobacteraceae</taxon>
        <taxon>Pontibacter</taxon>
    </lineage>
</organism>
<proteinExistence type="predicted"/>
<evidence type="ECO:0000313" key="1">
    <source>
        <dbReference type="EMBL" id="TPE44940.1"/>
    </source>
</evidence>
<dbReference type="InterPro" id="IPR036278">
    <property type="entry name" value="Sialidase_sf"/>
</dbReference>
<evidence type="ECO:0000313" key="2">
    <source>
        <dbReference type="Proteomes" id="UP000316727"/>
    </source>
</evidence>
<evidence type="ECO:0008006" key="3">
    <source>
        <dbReference type="Google" id="ProtNLM"/>
    </source>
</evidence>
<gene>
    <name evidence="1" type="ORF">FJM65_07960</name>
</gene>
<reference evidence="1 2" key="1">
    <citation type="submission" date="2019-06" db="EMBL/GenBank/DDBJ databases">
        <title>A novel bacterium of genus Pontibacter, isolated from marine sediment.</title>
        <authorList>
            <person name="Huang H."/>
            <person name="Mo K."/>
            <person name="Hu Y."/>
        </authorList>
    </citation>
    <scope>NUCLEOTIDE SEQUENCE [LARGE SCALE GENOMIC DNA]</scope>
    <source>
        <strain evidence="1 2">HB172049</strain>
    </source>
</reference>
<sequence>MINLFMQSLGRVTVTPPPITSFTYTFQSVLADNSYSWWCKPLATYDPVTGDSYFTSIGSESTGKGPHMLHRLQPNGTITSAQLHGTEGRDEHNTAGLLILDDAVLVAYTGHNIDNMWVRRVSKDLSDIGAEQDINANGFDNNSYAQLYRSPSGRILLFTRKNLYRWAVAWSDDNGVTWSSAVDFLAKNTTTIPDKLYMTGQMDASGMIRFAVYHHPTGALDLNEIYLVEIDSVTGTVTDAGTSLGNLYSGWTAKTVHTRTVVLRPYTGGSFRLLDITTDSTYTYLLVADFVNAESGSDYVSGNYRHIKVNRSTNAVVSDTIICPHGTDVYSSYFGGVYYVQSDKGEWNNQITVAREESGTWYVEFWRWSGTAFEKTHTLDTLQTGATGLSLTRPQPFLNGHLANAPLCMYQKGDYDEGYTSWDNEIILVTRQTAT</sequence>
<dbReference type="RefSeq" id="WP_140620965.1">
    <property type="nucleotide sequence ID" value="NZ_VFRQ01000003.1"/>
</dbReference>
<dbReference type="Gene3D" id="2.120.10.10">
    <property type="match status" value="1"/>
</dbReference>
<keyword evidence="2" id="KW-1185">Reference proteome</keyword>
<dbReference type="EMBL" id="VFRQ01000003">
    <property type="protein sequence ID" value="TPE44940.1"/>
    <property type="molecule type" value="Genomic_DNA"/>
</dbReference>
<comment type="caution">
    <text evidence="1">The sequence shown here is derived from an EMBL/GenBank/DDBJ whole genome shotgun (WGS) entry which is preliminary data.</text>
</comment>
<accession>A0A501W997</accession>
<protein>
    <recommendedName>
        <fullName evidence="3">Exo-alpha-sialidase</fullName>
    </recommendedName>
</protein>
<name>A0A501W997_9BACT</name>